<feature type="region of interest" description="Disordered" evidence="1">
    <location>
        <begin position="1"/>
        <end position="25"/>
    </location>
</feature>
<keyword evidence="2" id="KW-1133">Transmembrane helix</keyword>
<evidence type="ECO:0000259" key="3">
    <source>
        <dbReference type="Pfam" id="PF07596"/>
    </source>
</evidence>
<sequence length="267" mass="28698">MSNDNPYSQPEQPQQPYHQPPGKSDGKSTMVIVGVVLAVAFAVMLVCGGILVALMLPAVQAAREAARRMQCSNNIKQIGLALHNYHSTYNSLPPAYTVDANGRPLHSWRSIILPFVEQQALYDQIDFSKPWDAPENQAVAMTVVPTYSCPSTEIDPTMTTYVAVVHPQGIMSGATPTTFRQIIDGLSNTLMVVETDSANAVNWMSPDDIDLQAFLASGAARDHGGHPGGAHVLMGDGAVQFVTDSADQNLRKALVTKDGNEDFSAGF</sequence>
<reference evidence="5" key="1">
    <citation type="journal article" date="2019" name="Int. J. Syst. Evol. Microbiol.">
        <title>The Global Catalogue of Microorganisms (GCM) 10K type strain sequencing project: providing services to taxonomists for standard genome sequencing and annotation.</title>
        <authorList>
            <consortium name="The Broad Institute Genomics Platform"/>
            <consortium name="The Broad Institute Genome Sequencing Center for Infectious Disease"/>
            <person name="Wu L."/>
            <person name="Ma J."/>
        </authorList>
    </citation>
    <scope>NUCLEOTIDE SEQUENCE [LARGE SCALE GENOMIC DNA]</scope>
    <source>
        <strain evidence="5">JCM 17759</strain>
    </source>
</reference>
<dbReference type="PANTHER" id="PTHR30093">
    <property type="entry name" value="GENERAL SECRETION PATHWAY PROTEIN G"/>
    <property type="match status" value="1"/>
</dbReference>
<comment type="caution">
    <text evidence="4">The sequence shown here is derived from an EMBL/GenBank/DDBJ whole genome shotgun (WGS) entry which is preliminary data.</text>
</comment>
<organism evidence="4 5">
    <name type="scientific">Novipirellula rosea</name>
    <dbReference type="NCBI Taxonomy" id="1031540"/>
    <lineage>
        <taxon>Bacteria</taxon>
        <taxon>Pseudomonadati</taxon>
        <taxon>Planctomycetota</taxon>
        <taxon>Planctomycetia</taxon>
        <taxon>Pirellulales</taxon>
        <taxon>Pirellulaceae</taxon>
        <taxon>Novipirellula</taxon>
    </lineage>
</organism>
<dbReference type="RefSeq" id="WP_345324122.1">
    <property type="nucleotide sequence ID" value="NZ_BAABGA010000041.1"/>
</dbReference>
<keyword evidence="5" id="KW-1185">Reference proteome</keyword>
<protein>
    <submittedName>
        <fullName evidence="4">DUF1559 domain-containing protein</fullName>
    </submittedName>
</protein>
<feature type="compositionally biased region" description="Low complexity" evidence="1">
    <location>
        <begin position="9"/>
        <end position="21"/>
    </location>
</feature>
<dbReference type="InterPro" id="IPR027558">
    <property type="entry name" value="Pre_pil_HX9DG_C"/>
</dbReference>
<evidence type="ECO:0000256" key="2">
    <source>
        <dbReference type="SAM" id="Phobius"/>
    </source>
</evidence>
<dbReference type="InterPro" id="IPR011453">
    <property type="entry name" value="DUF1559"/>
</dbReference>
<feature type="transmembrane region" description="Helical" evidence="2">
    <location>
        <begin position="30"/>
        <end position="59"/>
    </location>
</feature>
<dbReference type="SUPFAM" id="SSF54523">
    <property type="entry name" value="Pili subunits"/>
    <property type="match status" value="1"/>
</dbReference>
<evidence type="ECO:0000256" key="1">
    <source>
        <dbReference type="SAM" id="MobiDB-lite"/>
    </source>
</evidence>
<keyword evidence="2" id="KW-0472">Membrane</keyword>
<feature type="domain" description="DUF1559" evidence="3">
    <location>
        <begin position="226"/>
        <end position="248"/>
    </location>
</feature>
<evidence type="ECO:0000313" key="5">
    <source>
        <dbReference type="Proteomes" id="UP001500840"/>
    </source>
</evidence>
<keyword evidence="2" id="KW-0812">Transmembrane</keyword>
<proteinExistence type="predicted"/>
<accession>A0ABP8MXT3</accession>
<dbReference type="PANTHER" id="PTHR30093:SF2">
    <property type="entry name" value="TYPE II SECRETION SYSTEM PROTEIN H"/>
    <property type="match status" value="1"/>
</dbReference>
<dbReference type="InterPro" id="IPR045584">
    <property type="entry name" value="Pilin-like"/>
</dbReference>
<dbReference type="NCBIfam" id="TIGR04294">
    <property type="entry name" value="pre_pil_HX9DG"/>
    <property type="match status" value="1"/>
</dbReference>
<evidence type="ECO:0000313" key="4">
    <source>
        <dbReference type="EMBL" id="GAA4457839.1"/>
    </source>
</evidence>
<dbReference type="Proteomes" id="UP001500840">
    <property type="component" value="Unassembled WGS sequence"/>
</dbReference>
<dbReference type="EMBL" id="BAABGA010000041">
    <property type="protein sequence ID" value="GAA4457839.1"/>
    <property type="molecule type" value="Genomic_DNA"/>
</dbReference>
<dbReference type="Gene3D" id="3.30.700.10">
    <property type="entry name" value="Glycoprotein, Type 4 Pilin"/>
    <property type="match status" value="1"/>
</dbReference>
<name>A0ABP8MXT3_9BACT</name>
<feature type="domain" description="DUF1559" evidence="3">
    <location>
        <begin position="156"/>
        <end position="205"/>
    </location>
</feature>
<gene>
    <name evidence="4" type="ORF">GCM10023156_35220</name>
</gene>
<dbReference type="Pfam" id="PF07596">
    <property type="entry name" value="SBP_bac_10"/>
    <property type="match status" value="3"/>
</dbReference>
<feature type="domain" description="DUF1559" evidence="3">
    <location>
        <begin position="60"/>
        <end position="153"/>
    </location>
</feature>